<dbReference type="HOGENOM" id="CLU_2212014_0_0_1"/>
<proteinExistence type="predicted"/>
<protein>
    <submittedName>
        <fullName evidence="2">EC1118_1I12_2366p</fullName>
    </submittedName>
</protein>
<keyword evidence="1" id="KW-1133">Transmembrane helix</keyword>
<keyword evidence="1" id="KW-0472">Membrane</keyword>
<reference evidence="2 3" key="1">
    <citation type="journal article" date="2009" name="Proc. Natl. Acad. Sci. U.S.A.">
        <title>Eukaryote-to-eukaryote gene transfer events revealed by the genome sequence of the wine yeast Saccharomyces cerevisiae EC1118.</title>
        <authorList>
            <person name="Novo M."/>
            <person name="Bigey F."/>
            <person name="Beyne E."/>
            <person name="Galeote V."/>
            <person name="Gavory F."/>
            <person name="Mallet S."/>
            <person name="Cambot B."/>
            <person name="Legras J.L."/>
            <person name="Wincker P."/>
            <person name="Casaregola S."/>
            <person name="Dequin S."/>
        </authorList>
    </citation>
    <scope>NUCLEOTIDE SEQUENCE [LARGE SCALE GENOMIC DNA]</scope>
    <source>
        <strain evidence="3">Lalvin EC1118 / Prise de mousse</strain>
    </source>
</reference>
<accession>C8ZAS5</accession>
<gene>
    <name evidence="2" type="ORF">EC1118_1I12_2366g</name>
</gene>
<keyword evidence="1" id="KW-0812">Transmembrane</keyword>
<dbReference type="Proteomes" id="UP000000286">
    <property type="component" value="Chromosome IX"/>
</dbReference>
<dbReference type="EMBL" id="FN393074">
    <property type="protein sequence ID" value="CAY80538.1"/>
    <property type="molecule type" value="Genomic_DNA"/>
</dbReference>
<feature type="transmembrane region" description="Helical" evidence="1">
    <location>
        <begin position="12"/>
        <end position="36"/>
    </location>
</feature>
<organism evidence="2 3">
    <name type="scientific">Saccharomyces cerevisiae (strain Lalvin EC1118 / Prise de mousse)</name>
    <name type="common">Baker's yeast</name>
    <dbReference type="NCBI Taxonomy" id="643680"/>
    <lineage>
        <taxon>Eukaryota</taxon>
        <taxon>Fungi</taxon>
        <taxon>Dikarya</taxon>
        <taxon>Ascomycota</taxon>
        <taxon>Saccharomycotina</taxon>
        <taxon>Saccharomycetes</taxon>
        <taxon>Saccharomycetales</taxon>
        <taxon>Saccharomycetaceae</taxon>
        <taxon>Saccharomyces</taxon>
    </lineage>
</organism>
<evidence type="ECO:0000256" key="1">
    <source>
        <dbReference type="SAM" id="Phobius"/>
    </source>
</evidence>
<name>C8ZAS5_YEAS8</name>
<evidence type="ECO:0000313" key="2">
    <source>
        <dbReference type="EMBL" id="CAY80538.1"/>
    </source>
</evidence>
<sequence length="107" mass="11640">MCYYLYYRGVSLVLIVTFLSSFIFIVWLPVALVSWFEFGLSSLNSVDDSSLAVLSLPAVFSSAASPDSCLVSLIEVKGEAFICVLELTFVLELTLGEDVLEGGCLLI</sequence>
<evidence type="ECO:0000313" key="3">
    <source>
        <dbReference type="Proteomes" id="UP000000286"/>
    </source>
</evidence>
<dbReference type="AlphaFoldDB" id="C8ZAS5"/>